<dbReference type="EMBL" id="JACXVP010000005">
    <property type="protein sequence ID" value="KAG5605821.1"/>
    <property type="molecule type" value="Genomic_DNA"/>
</dbReference>
<gene>
    <name evidence="2" type="ORF">H5410_027313</name>
</gene>
<protein>
    <submittedName>
        <fullName evidence="2">Uncharacterized protein</fullName>
    </submittedName>
</protein>
<proteinExistence type="predicted"/>
<dbReference type="AlphaFoldDB" id="A0A9J5Z0Y2"/>
<dbReference type="Proteomes" id="UP000824120">
    <property type="component" value="Chromosome 5"/>
</dbReference>
<name>A0A9J5Z0Y2_SOLCO</name>
<reference evidence="2 3" key="1">
    <citation type="submission" date="2020-09" db="EMBL/GenBank/DDBJ databases">
        <title>De no assembly of potato wild relative species, Solanum commersonii.</title>
        <authorList>
            <person name="Cho K."/>
        </authorList>
    </citation>
    <scope>NUCLEOTIDE SEQUENCE [LARGE SCALE GENOMIC DNA]</scope>
    <source>
        <strain evidence="2">LZ3.2</strain>
        <tissue evidence="2">Leaf</tissue>
    </source>
</reference>
<feature type="compositionally biased region" description="Polar residues" evidence="1">
    <location>
        <begin position="51"/>
        <end position="60"/>
    </location>
</feature>
<evidence type="ECO:0000256" key="1">
    <source>
        <dbReference type="SAM" id="MobiDB-lite"/>
    </source>
</evidence>
<feature type="region of interest" description="Disordered" evidence="1">
    <location>
        <begin position="37"/>
        <end position="60"/>
    </location>
</feature>
<comment type="caution">
    <text evidence="2">The sequence shown here is derived from an EMBL/GenBank/DDBJ whole genome shotgun (WGS) entry which is preliminary data.</text>
</comment>
<evidence type="ECO:0000313" key="2">
    <source>
        <dbReference type="EMBL" id="KAG5605821.1"/>
    </source>
</evidence>
<sequence>MNESKQDVDDTMKQTGQFFGFNLQDKCSDVQRMIKEEGLSPRGRMTRHNPHQNITSISVS</sequence>
<keyword evidence="3" id="KW-1185">Reference proteome</keyword>
<evidence type="ECO:0000313" key="3">
    <source>
        <dbReference type="Proteomes" id="UP000824120"/>
    </source>
</evidence>
<organism evidence="2 3">
    <name type="scientific">Solanum commersonii</name>
    <name type="common">Commerson's wild potato</name>
    <name type="synonym">Commerson's nightshade</name>
    <dbReference type="NCBI Taxonomy" id="4109"/>
    <lineage>
        <taxon>Eukaryota</taxon>
        <taxon>Viridiplantae</taxon>
        <taxon>Streptophyta</taxon>
        <taxon>Embryophyta</taxon>
        <taxon>Tracheophyta</taxon>
        <taxon>Spermatophyta</taxon>
        <taxon>Magnoliopsida</taxon>
        <taxon>eudicotyledons</taxon>
        <taxon>Gunneridae</taxon>
        <taxon>Pentapetalae</taxon>
        <taxon>asterids</taxon>
        <taxon>lamiids</taxon>
        <taxon>Solanales</taxon>
        <taxon>Solanaceae</taxon>
        <taxon>Solanoideae</taxon>
        <taxon>Solaneae</taxon>
        <taxon>Solanum</taxon>
    </lineage>
</organism>
<accession>A0A9J5Z0Y2</accession>